<protein>
    <submittedName>
        <fullName evidence="1">Uncharacterized protein</fullName>
    </submittedName>
</protein>
<dbReference type="EMBL" id="CP027666">
    <property type="protein sequence ID" value="AVO34071.1"/>
    <property type="molecule type" value="Genomic_DNA"/>
</dbReference>
<dbReference type="AlphaFoldDB" id="A0A2S0ME77"/>
<organism evidence="1 2">
    <name type="scientific">Ottowia oryzae</name>
    <dbReference type="NCBI Taxonomy" id="2109914"/>
    <lineage>
        <taxon>Bacteria</taxon>
        <taxon>Pseudomonadati</taxon>
        <taxon>Pseudomonadota</taxon>
        <taxon>Betaproteobacteria</taxon>
        <taxon>Burkholderiales</taxon>
        <taxon>Comamonadaceae</taxon>
        <taxon>Ottowia</taxon>
    </lineage>
</organism>
<sequence length="69" mass="7567">MYSSNTQDRVGHYLVTPLVKDDGAGGFLASVSLRRGAHDRVYRFAQAFSSPARAVRYAIQQGRQLALAP</sequence>
<proteinExistence type="predicted"/>
<reference evidence="1 2" key="1">
    <citation type="submission" date="2018-03" db="EMBL/GenBank/DDBJ databases">
        <title>Genome sequencing of Ottowia sp.</title>
        <authorList>
            <person name="Kim S.-J."/>
            <person name="Heo J."/>
            <person name="Kwon S.-W."/>
        </authorList>
    </citation>
    <scope>NUCLEOTIDE SEQUENCE [LARGE SCALE GENOMIC DNA]</scope>
    <source>
        <strain evidence="1 2">KADR8-3</strain>
    </source>
</reference>
<name>A0A2S0ME77_9BURK</name>
<dbReference type="OrthoDB" id="8689649at2"/>
<evidence type="ECO:0000313" key="2">
    <source>
        <dbReference type="Proteomes" id="UP000239709"/>
    </source>
</evidence>
<dbReference type="RefSeq" id="WP_106702626.1">
    <property type="nucleotide sequence ID" value="NZ_CP027666.1"/>
</dbReference>
<gene>
    <name evidence="1" type="ORF">C6570_07290</name>
</gene>
<accession>A0A2S0ME77</accession>
<dbReference type="Proteomes" id="UP000239709">
    <property type="component" value="Chromosome"/>
</dbReference>
<evidence type="ECO:0000313" key="1">
    <source>
        <dbReference type="EMBL" id="AVO34071.1"/>
    </source>
</evidence>
<keyword evidence="2" id="KW-1185">Reference proteome</keyword>
<dbReference type="KEGG" id="otk:C6570_07290"/>